<protein>
    <submittedName>
        <fullName evidence="5">Arginase family protein</fullName>
    </submittedName>
</protein>
<dbReference type="InterPro" id="IPR023696">
    <property type="entry name" value="Ureohydrolase_dom_sf"/>
</dbReference>
<dbReference type="PANTHER" id="PTHR43782:SF3">
    <property type="entry name" value="ARGINASE"/>
    <property type="match status" value="1"/>
</dbReference>
<dbReference type="EMBL" id="BAAANN010000039">
    <property type="protein sequence ID" value="GAA1983747.1"/>
    <property type="molecule type" value="Genomic_DNA"/>
</dbReference>
<sequence length="284" mass="28449">MVYLGAMLINAVPQRLGSLVPNSAKLPGGCRALAGFAGEVLGQDVHEVPIGGAESSTVDGIAHREALVADRASQLLALEAPEGPVLTIGGDCGVEHVPLGVARFRHGDGLGVLWLDAHPDLNTAETSPSGAFHGMVLRSALGDGDAEFAASPALTPGRAVLAGTRSFDEGERAAVDDGLAVLAGSADPETVLAALAATGADRLYLHLDLDVLDPAEFAAVNYPEDGGITVTALTRLLAALGDIPVIGAGITECTAADRGEVAALGPVLAEIGRLLDGAASGPPG</sequence>
<dbReference type="InterPro" id="IPR006035">
    <property type="entry name" value="Ureohydrolase"/>
</dbReference>
<keyword evidence="3" id="KW-0464">Manganese</keyword>
<proteinExistence type="inferred from homology"/>
<reference evidence="5 6" key="1">
    <citation type="journal article" date="2019" name="Int. J. Syst. Evol. Microbiol.">
        <title>The Global Catalogue of Microorganisms (GCM) 10K type strain sequencing project: providing services to taxonomists for standard genome sequencing and annotation.</title>
        <authorList>
            <consortium name="The Broad Institute Genomics Platform"/>
            <consortium name="The Broad Institute Genome Sequencing Center for Infectious Disease"/>
            <person name="Wu L."/>
            <person name="Ma J."/>
        </authorList>
    </citation>
    <scope>NUCLEOTIDE SEQUENCE [LARGE SCALE GENOMIC DNA]</scope>
    <source>
        <strain evidence="5 6">JCM 14545</strain>
    </source>
</reference>
<dbReference type="PANTHER" id="PTHR43782">
    <property type="entry name" value="ARGINASE"/>
    <property type="match status" value="1"/>
</dbReference>
<dbReference type="Proteomes" id="UP001501116">
    <property type="component" value="Unassembled WGS sequence"/>
</dbReference>
<comment type="similarity">
    <text evidence="4">Belongs to the arginase family.</text>
</comment>
<accession>A0ABN2SBR3</accession>
<organism evidence="5 6">
    <name type="scientific">Amycolatopsis minnesotensis</name>
    <dbReference type="NCBI Taxonomy" id="337894"/>
    <lineage>
        <taxon>Bacteria</taxon>
        <taxon>Bacillati</taxon>
        <taxon>Actinomycetota</taxon>
        <taxon>Actinomycetes</taxon>
        <taxon>Pseudonocardiales</taxon>
        <taxon>Pseudonocardiaceae</taxon>
        <taxon>Amycolatopsis</taxon>
    </lineage>
</organism>
<gene>
    <name evidence="5" type="ORF">GCM10009754_71150</name>
</gene>
<name>A0ABN2SBR3_9PSEU</name>
<dbReference type="PRINTS" id="PR00116">
    <property type="entry name" value="ARGINASE"/>
</dbReference>
<dbReference type="PROSITE" id="PS51409">
    <property type="entry name" value="ARGINASE_2"/>
    <property type="match status" value="1"/>
</dbReference>
<evidence type="ECO:0000313" key="6">
    <source>
        <dbReference type="Proteomes" id="UP001501116"/>
    </source>
</evidence>
<evidence type="ECO:0000256" key="2">
    <source>
        <dbReference type="ARBA" id="ARBA00022801"/>
    </source>
</evidence>
<dbReference type="Pfam" id="PF00491">
    <property type="entry name" value="Arginase"/>
    <property type="match status" value="1"/>
</dbReference>
<dbReference type="Gene3D" id="3.40.800.10">
    <property type="entry name" value="Ureohydrolase domain"/>
    <property type="match status" value="1"/>
</dbReference>
<keyword evidence="2" id="KW-0378">Hydrolase</keyword>
<evidence type="ECO:0000256" key="1">
    <source>
        <dbReference type="ARBA" id="ARBA00022723"/>
    </source>
</evidence>
<dbReference type="SUPFAM" id="SSF52768">
    <property type="entry name" value="Arginase/deacetylase"/>
    <property type="match status" value="1"/>
</dbReference>
<keyword evidence="1" id="KW-0479">Metal-binding</keyword>
<evidence type="ECO:0000256" key="4">
    <source>
        <dbReference type="PROSITE-ProRule" id="PRU00742"/>
    </source>
</evidence>
<comment type="caution">
    <text evidence="5">The sequence shown here is derived from an EMBL/GenBank/DDBJ whole genome shotgun (WGS) entry which is preliminary data.</text>
</comment>
<dbReference type="CDD" id="cd09999">
    <property type="entry name" value="Arginase-like_1"/>
    <property type="match status" value="1"/>
</dbReference>
<evidence type="ECO:0000256" key="3">
    <source>
        <dbReference type="ARBA" id="ARBA00023211"/>
    </source>
</evidence>
<evidence type="ECO:0000313" key="5">
    <source>
        <dbReference type="EMBL" id="GAA1983747.1"/>
    </source>
</evidence>
<keyword evidence="6" id="KW-1185">Reference proteome</keyword>